<sequence length="143" mass="15229">MVVSLAPGQAIAEVVATAELDTEDDEVSIVLESATDELRNTLEETGLLDAAEDNKLTVEERMDEEPGANAEEDTTMVTELESAALEGELVSEVACADFKGSVDMASKMLLDNADSGVLSVISLEIVKEYAVLITLKDEFSGDK</sequence>
<dbReference type="EMBL" id="JAWDJW010000440">
    <property type="protein sequence ID" value="KAK3080694.1"/>
    <property type="molecule type" value="Genomic_DNA"/>
</dbReference>
<reference evidence="1" key="1">
    <citation type="submission" date="2024-09" db="EMBL/GenBank/DDBJ databases">
        <title>Black Yeasts Isolated from many extreme environments.</title>
        <authorList>
            <person name="Coleine C."/>
            <person name="Stajich J.E."/>
            <person name="Selbmann L."/>
        </authorList>
    </citation>
    <scope>NUCLEOTIDE SEQUENCE</scope>
    <source>
        <strain evidence="1">CCFEE 5737</strain>
    </source>
</reference>
<gene>
    <name evidence="1" type="ORF">LTS18_013982</name>
</gene>
<proteinExistence type="predicted"/>
<comment type="caution">
    <text evidence="1">The sequence shown here is derived from an EMBL/GenBank/DDBJ whole genome shotgun (WGS) entry which is preliminary data.</text>
</comment>
<evidence type="ECO:0000313" key="2">
    <source>
        <dbReference type="Proteomes" id="UP001186974"/>
    </source>
</evidence>
<evidence type="ECO:0000313" key="1">
    <source>
        <dbReference type="EMBL" id="KAK3080694.1"/>
    </source>
</evidence>
<dbReference type="Proteomes" id="UP001186974">
    <property type="component" value="Unassembled WGS sequence"/>
</dbReference>
<organism evidence="1 2">
    <name type="scientific">Coniosporium uncinatum</name>
    <dbReference type="NCBI Taxonomy" id="93489"/>
    <lineage>
        <taxon>Eukaryota</taxon>
        <taxon>Fungi</taxon>
        <taxon>Dikarya</taxon>
        <taxon>Ascomycota</taxon>
        <taxon>Pezizomycotina</taxon>
        <taxon>Dothideomycetes</taxon>
        <taxon>Dothideomycetes incertae sedis</taxon>
        <taxon>Coniosporium</taxon>
    </lineage>
</organism>
<keyword evidence="2" id="KW-1185">Reference proteome</keyword>
<name>A0ACC3DVH6_9PEZI</name>
<accession>A0ACC3DVH6</accession>
<protein>
    <submittedName>
        <fullName evidence="1">Uncharacterized protein</fullName>
    </submittedName>
</protein>